<organism evidence="3 4">
    <name type="scientific">Punica granatum</name>
    <name type="common">Pomegranate</name>
    <dbReference type="NCBI Taxonomy" id="22663"/>
    <lineage>
        <taxon>Eukaryota</taxon>
        <taxon>Viridiplantae</taxon>
        <taxon>Streptophyta</taxon>
        <taxon>Embryophyta</taxon>
        <taxon>Tracheophyta</taxon>
        <taxon>Spermatophyta</taxon>
        <taxon>Magnoliopsida</taxon>
        <taxon>eudicotyledons</taxon>
        <taxon>Gunneridae</taxon>
        <taxon>Pentapetalae</taxon>
        <taxon>rosids</taxon>
        <taxon>malvids</taxon>
        <taxon>Myrtales</taxon>
        <taxon>Lythraceae</taxon>
        <taxon>Punica</taxon>
    </lineage>
</organism>
<keyword evidence="4" id="KW-1185">Reference proteome</keyword>
<name>A0A2I0K596_PUNGR</name>
<evidence type="ECO:0000313" key="3">
    <source>
        <dbReference type="EMBL" id="PKI63323.1"/>
    </source>
</evidence>
<keyword evidence="2" id="KW-0812">Transmembrane</keyword>
<evidence type="ECO:0000256" key="1">
    <source>
        <dbReference type="SAM" id="MobiDB-lite"/>
    </source>
</evidence>
<dbReference type="EMBL" id="PGOL01000893">
    <property type="protein sequence ID" value="PKI63323.1"/>
    <property type="molecule type" value="Genomic_DNA"/>
</dbReference>
<protein>
    <submittedName>
        <fullName evidence="3">Uncharacterized protein</fullName>
    </submittedName>
</protein>
<proteinExistence type="predicted"/>
<gene>
    <name evidence="3" type="ORF">CRG98_016314</name>
</gene>
<dbReference type="AlphaFoldDB" id="A0A2I0K596"/>
<reference evidence="3 4" key="1">
    <citation type="submission" date="2017-11" db="EMBL/GenBank/DDBJ databases">
        <title>De-novo sequencing of pomegranate (Punica granatum L.) genome.</title>
        <authorList>
            <person name="Akparov Z."/>
            <person name="Amiraslanov A."/>
            <person name="Hajiyeva S."/>
            <person name="Abbasov M."/>
            <person name="Kaur K."/>
            <person name="Hamwieh A."/>
            <person name="Solovyev V."/>
            <person name="Salamov A."/>
            <person name="Braich B."/>
            <person name="Kosarev P."/>
            <person name="Mahmoud A."/>
            <person name="Hajiyev E."/>
            <person name="Babayeva S."/>
            <person name="Izzatullayeva V."/>
            <person name="Mammadov A."/>
            <person name="Mammadov A."/>
            <person name="Sharifova S."/>
            <person name="Ojaghi J."/>
            <person name="Eynullazada K."/>
            <person name="Bayramov B."/>
            <person name="Abdulazimova A."/>
            <person name="Shahmuradov I."/>
        </authorList>
    </citation>
    <scope>NUCLEOTIDE SEQUENCE [LARGE SCALE GENOMIC DNA]</scope>
    <source>
        <strain evidence="4">cv. AG2017</strain>
        <tissue evidence="3">Leaf</tissue>
    </source>
</reference>
<feature type="region of interest" description="Disordered" evidence="1">
    <location>
        <begin position="1"/>
        <end position="26"/>
    </location>
</feature>
<keyword evidence="2" id="KW-0472">Membrane</keyword>
<comment type="caution">
    <text evidence="3">The sequence shown here is derived from an EMBL/GenBank/DDBJ whole genome shotgun (WGS) entry which is preliminary data.</text>
</comment>
<keyword evidence="2" id="KW-1133">Transmembrane helix</keyword>
<sequence length="142" mass="15555">MTSKGADDEENCRDSGGGVANSEGENQSCTLCSETSGNGGGFRLYLAKDLRIGLLFAGLAVSCLLLFNSTNPLKFFPTSYYSSIGAGSPVPNSKDEFKYPSDPGFKTHWSHRSAFGVFTRSVRRREFTESRKLVRRNPDIPD</sequence>
<accession>A0A2I0K596</accession>
<feature type="transmembrane region" description="Helical" evidence="2">
    <location>
        <begin position="50"/>
        <end position="67"/>
    </location>
</feature>
<evidence type="ECO:0000256" key="2">
    <source>
        <dbReference type="SAM" id="Phobius"/>
    </source>
</evidence>
<evidence type="ECO:0000313" key="4">
    <source>
        <dbReference type="Proteomes" id="UP000233551"/>
    </source>
</evidence>
<dbReference type="Proteomes" id="UP000233551">
    <property type="component" value="Unassembled WGS sequence"/>
</dbReference>